<evidence type="ECO:0000256" key="3">
    <source>
        <dbReference type="ARBA" id="ARBA00022475"/>
    </source>
</evidence>
<evidence type="ECO:0000259" key="14">
    <source>
        <dbReference type="Pfam" id="PF00003"/>
    </source>
</evidence>
<name>A0AAN8WVY5_HALRR</name>
<gene>
    <name evidence="15" type="primary">GPRMGL2</name>
    <name evidence="15" type="ORF">SK128_016320</name>
</gene>
<evidence type="ECO:0000256" key="5">
    <source>
        <dbReference type="ARBA" id="ARBA00022989"/>
    </source>
</evidence>
<evidence type="ECO:0000256" key="1">
    <source>
        <dbReference type="ARBA" id="ARBA00004651"/>
    </source>
</evidence>
<dbReference type="InterPro" id="IPR017978">
    <property type="entry name" value="GPCR_3_C"/>
</dbReference>
<sequence>MWGVKVCFSVRKAESFFDEATYISWAVYNIAIVNIVMVTFHLLIFPNAGPDIKYLLGFLRTQFSTSVTVLLIFGPKFYRIVKGTGDQYDNRARAKGVTASFSLNGLGVMNDEPADLYQENEELKEEIQKLAAQMEFMKIVHMEMNNRHLKPKPGGYFSERNSFMSSAQSPGAKNTSNTPSSTAATNHPSTPSAVVDSSGGGRGSGNENSSIRLSPAAELASERV</sequence>
<evidence type="ECO:0000256" key="6">
    <source>
        <dbReference type="ARBA" id="ARBA00023040"/>
    </source>
</evidence>
<dbReference type="Pfam" id="PF00003">
    <property type="entry name" value="7tm_3"/>
    <property type="match status" value="1"/>
</dbReference>
<evidence type="ECO:0000256" key="12">
    <source>
        <dbReference type="SAM" id="MobiDB-lite"/>
    </source>
</evidence>
<evidence type="ECO:0000313" key="15">
    <source>
        <dbReference type="EMBL" id="KAK7069513.1"/>
    </source>
</evidence>
<evidence type="ECO:0000256" key="13">
    <source>
        <dbReference type="SAM" id="Phobius"/>
    </source>
</evidence>
<evidence type="ECO:0000256" key="11">
    <source>
        <dbReference type="SAM" id="Coils"/>
    </source>
</evidence>
<dbReference type="GO" id="GO:0004930">
    <property type="term" value="F:G protein-coupled receptor activity"/>
    <property type="evidence" value="ECO:0007669"/>
    <property type="project" value="UniProtKB-KW"/>
</dbReference>
<evidence type="ECO:0000256" key="4">
    <source>
        <dbReference type="ARBA" id="ARBA00022692"/>
    </source>
</evidence>
<evidence type="ECO:0000313" key="16">
    <source>
        <dbReference type="Proteomes" id="UP001381693"/>
    </source>
</evidence>
<feature type="coiled-coil region" evidence="11">
    <location>
        <begin position="113"/>
        <end position="140"/>
    </location>
</feature>
<protein>
    <submittedName>
        <fullName evidence="15">G-protein coupled receptor activity protein</fullName>
    </submittedName>
</protein>
<keyword evidence="9" id="KW-0325">Glycoprotein</keyword>
<organism evidence="15 16">
    <name type="scientific">Halocaridina rubra</name>
    <name type="common">Hawaiian red shrimp</name>
    <dbReference type="NCBI Taxonomy" id="373956"/>
    <lineage>
        <taxon>Eukaryota</taxon>
        <taxon>Metazoa</taxon>
        <taxon>Ecdysozoa</taxon>
        <taxon>Arthropoda</taxon>
        <taxon>Crustacea</taxon>
        <taxon>Multicrustacea</taxon>
        <taxon>Malacostraca</taxon>
        <taxon>Eumalacostraca</taxon>
        <taxon>Eucarida</taxon>
        <taxon>Decapoda</taxon>
        <taxon>Pleocyemata</taxon>
        <taxon>Caridea</taxon>
        <taxon>Atyoidea</taxon>
        <taxon>Atyidae</taxon>
        <taxon>Halocaridina</taxon>
    </lineage>
</organism>
<comment type="caution">
    <text evidence="15">The sequence shown here is derived from an EMBL/GenBank/DDBJ whole genome shotgun (WGS) entry which is preliminary data.</text>
</comment>
<dbReference type="PANTHER" id="PTHR32546:SF16">
    <property type="entry name" value="G-PROTEIN COUPLED RECEPTOR CG31760-RELATED"/>
    <property type="match status" value="1"/>
</dbReference>
<feature type="transmembrane region" description="Helical" evidence="13">
    <location>
        <begin position="21"/>
        <end position="46"/>
    </location>
</feature>
<evidence type="ECO:0000256" key="8">
    <source>
        <dbReference type="ARBA" id="ARBA00023170"/>
    </source>
</evidence>
<keyword evidence="11" id="KW-0175">Coiled coil</keyword>
<proteinExistence type="inferred from homology"/>
<dbReference type="InterPro" id="IPR043458">
    <property type="entry name" value="GPR158/179"/>
</dbReference>
<dbReference type="Proteomes" id="UP001381693">
    <property type="component" value="Unassembled WGS sequence"/>
</dbReference>
<feature type="region of interest" description="Disordered" evidence="12">
    <location>
        <begin position="150"/>
        <end position="224"/>
    </location>
</feature>
<keyword evidence="7 13" id="KW-0472">Membrane</keyword>
<evidence type="ECO:0000256" key="2">
    <source>
        <dbReference type="ARBA" id="ARBA00007242"/>
    </source>
</evidence>
<keyword evidence="8 15" id="KW-0675">Receptor</keyword>
<keyword evidence="4 13" id="KW-0812">Transmembrane</keyword>
<keyword evidence="16" id="KW-1185">Reference proteome</keyword>
<feature type="domain" description="G-protein coupled receptors family 3 profile" evidence="14">
    <location>
        <begin position="2"/>
        <end position="76"/>
    </location>
</feature>
<reference evidence="15 16" key="1">
    <citation type="submission" date="2023-11" db="EMBL/GenBank/DDBJ databases">
        <title>Halocaridina rubra genome assembly.</title>
        <authorList>
            <person name="Smith C."/>
        </authorList>
    </citation>
    <scope>NUCLEOTIDE SEQUENCE [LARGE SCALE GENOMIC DNA]</scope>
    <source>
        <strain evidence="15">EP-1</strain>
        <tissue evidence="15">Whole</tissue>
    </source>
</reference>
<dbReference type="PANTHER" id="PTHR32546">
    <property type="entry name" value="G-PROTEIN COUPLED RECEPTOR 158-RELATED"/>
    <property type="match status" value="1"/>
</dbReference>
<dbReference type="AlphaFoldDB" id="A0AAN8WVY5"/>
<dbReference type="GO" id="GO:0005886">
    <property type="term" value="C:plasma membrane"/>
    <property type="evidence" value="ECO:0007669"/>
    <property type="project" value="UniProtKB-SubCell"/>
</dbReference>
<dbReference type="EMBL" id="JAXCGZ010016223">
    <property type="protein sequence ID" value="KAK7069513.1"/>
    <property type="molecule type" value="Genomic_DNA"/>
</dbReference>
<feature type="compositionally biased region" description="Polar residues" evidence="12">
    <location>
        <begin position="159"/>
        <end position="171"/>
    </location>
</feature>
<accession>A0AAN8WVY5</accession>
<keyword evidence="6" id="KW-0297">G-protein coupled receptor</keyword>
<evidence type="ECO:0000256" key="7">
    <source>
        <dbReference type="ARBA" id="ARBA00023136"/>
    </source>
</evidence>
<feature type="compositionally biased region" description="Low complexity" evidence="12">
    <location>
        <begin position="172"/>
        <end position="186"/>
    </location>
</feature>
<keyword evidence="5 13" id="KW-1133">Transmembrane helix</keyword>
<comment type="similarity">
    <text evidence="2">Belongs to the G-protein coupled receptor 3 family.</text>
</comment>
<feature type="transmembrane region" description="Helical" evidence="13">
    <location>
        <begin position="52"/>
        <end position="73"/>
    </location>
</feature>
<evidence type="ECO:0000256" key="9">
    <source>
        <dbReference type="ARBA" id="ARBA00023180"/>
    </source>
</evidence>
<keyword evidence="3" id="KW-1003">Cell membrane</keyword>
<evidence type="ECO:0000256" key="10">
    <source>
        <dbReference type="ARBA" id="ARBA00023224"/>
    </source>
</evidence>
<keyword evidence="10" id="KW-0807">Transducer</keyword>
<comment type="subcellular location">
    <subcellularLocation>
        <location evidence="1">Cell membrane</location>
        <topology evidence="1">Multi-pass membrane protein</topology>
    </subcellularLocation>
</comment>